<dbReference type="eggNOG" id="COG0682">
    <property type="taxonomic scope" value="Bacteria"/>
</dbReference>
<dbReference type="RefSeq" id="WP_020833906.1">
    <property type="nucleotide sequence ID" value="NC_021846.1"/>
</dbReference>
<evidence type="ECO:0000256" key="2">
    <source>
        <dbReference type="ARBA" id="ARBA00022475"/>
    </source>
</evidence>
<comment type="similarity">
    <text evidence="1">Belongs to the Lgt family.</text>
</comment>
<organism evidence="8 9">
    <name type="scientific">Spiroplasma taiwanense CT-1</name>
    <dbReference type="NCBI Taxonomy" id="1276220"/>
    <lineage>
        <taxon>Bacteria</taxon>
        <taxon>Bacillati</taxon>
        <taxon>Mycoplasmatota</taxon>
        <taxon>Mollicutes</taxon>
        <taxon>Entomoplasmatales</taxon>
        <taxon>Spiroplasmataceae</taxon>
        <taxon>Spiroplasma</taxon>
    </lineage>
</organism>
<keyword evidence="4 7" id="KW-0812">Transmembrane</keyword>
<keyword evidence="3 8" id="KW-0808">Transferase</keyword>
<keyword evidence="9" id="KW-1185">Reference proteome</keyword>
<dbReference type="EMBL" id="CP005074">
    <property type="protein sequence ID" value="AGR40767.1"/>
    <property type="molecule type" value="Genomic_DNA"/>
</dbReference>
<sequence length="473" mass="56065">MINFLSDIWVNGNPIPDYYDYGSGKYADPLSFLYSIFVLIGVFSVIITSAIRLHMRGIPLKEFLNGIYIALPLGVIGASIFGKLGSSGEDWKIYRLIFFWEPGMSFFGSMLVGGSAAFLWFWYKKRITRISIYTYSDCIVPNILLGQSIGRWGNLFNHEIMGRAIEDSKMSSITWLPDWIWHRLFYFYNPSNGQEPLKVLQFHEPLFLYESLLTLFLWFLLIFVFSNLDKWFSKKPWKIDPYAFPCKQNKICKFLDESKIINYQTQIPIKYNKNSLEQLSLSKKWVWRKAYLLYEPNIIDVENQQNYIYDQKIKRVKANEKFNQIKLKKHQEFEKIKLKFKKNKIGKEKYKEDIKILNDKYKNDLSKFRKNKSILISFLKRDSKKLYNLNNPNNYFVIHCGFLTGIYICAYTIIRFILDKFRNPYEISVKMNPLLNYLSLTGILIIGIIIMVCAQFIAPKKWREVGWLYEKSY</sequence>
<dbReference type="STRING" id="1276220.STAIW_v1c00750"/>
<dbReference type="HOGENOM" id="CLU_628384_0_0_14"/>
<dbReference type="GO" id="GO:0005886">
    <property type="term" value="C:plasma membrane"/>
    <property type="evidence" value="ECO:0007669"/>
    <property type="project" value="InterPro"/>
</dbReference>
<keyword evidence="2" id="KW-1003">Cell membrane</keyword>
<evidence type="ECO:0000256" key="5">
    <source>
        <dbReference type="ARBA" id="ARBA00022989"/>
    </source>
</evidence>
<keyword evidence="5 7" id="KW-1133">Transmembrane helix</keyword>
<accession>S5LYM9</accession>
<keyword evidence="8" id="KW-0449">Lipoprotein</keyword>
<dbReference type="GO" id="GO:0008961">
    <property type="term" value="F:phosphatidylglycerol-prolipoprotein diacylglyceryl transferase activity"/>
    <property type="evidence" value="ECO:0007669"/>
    <property type="project" value="InterPro"/>
</dbReference>
<gene>
    <name evidence="8" type="primary">lgt</name>
    <name evidence="8" type="ORF">STAIW_v1c00750</name>
</gene>
<keyword evidence="6 7" id="KW-0472">Membrane</keyword>
<name>S5LYM9_9MOLU</name>
<dbReference type="Pfam" id="PF01790">
    <property type="entry name" value="LGT"/>
    <property type="match status" value="1"/>
</dbReference>
<feature type="transmembrane region" description="Helical" evidence="7">
    <location>
        <begin position="395"/>
        <end position="414"/>
    </location>
</feature>
<dbReference type="OrthoDB" id="871140at2"/>
<proteinExistence type="inferred from homology"/>
<evidence type="ECO:0000256" key="7">
    <source>
        <dbReference type="SAM" id="Phobius"/>
    </source>
</evidence>
<dbReference type="GO" id="GO:0042158">
    <property type="term" value="P:lipoprotein biosynthetic process"/>
    <property type="evidence" value="ECO:0007669"/>
    <property type="project" value="InterPro"/>
</dbReference>
<evidence type="ECO:0000256" key="3">
    <source>
        <dbReference type="ARBA" id="ARBA00022679"/>
    </source>
</evidence>
<dbReference type="AlphaFoldDB" id="S5LYM9"/>
<evidence type="ECO:0000256" key="1">
    <source>
        <dbReference type="ARBA" id="ARBA00007150"/>
    </source>
</evidence>
<feature type="transmembrane region" description="Helical" evidence="7">
    <location>
        <begin position="206"/>
        <end position="228"/>
    </location>
</feature>
<dbReference type="InterPro" id="IPR001640">
    <property type="entry name" value="Lgt"/>
</dbReference>
<evidence type="ECO:0000313" key="8">
    <source>
        <dbReference type="EMBL" id="AGR40767.1"/>
    </source>
</evidence>
<evidence type="ECO:0000256" key="6">
    <source>
        <dbReference type="ARBA" id="ARBA00023136"/>
    </source>
</evidence>
<feature type="transmembrane region" description="Helical" evidence="7">
    <location>
        <begin position="32"/>
        <end position="51"/>
    </location>
</feature>
<reference evidence="8 9" key="1">
    <citation type="journal article" date="2013" name="Genome Biol. Evol.">
        <title>Comparison of metabolic capacities and inference of gene content evolution in mosquito-associated Spiroplasma diminutum and S. taiwanense.</title>
        <authorList>
            <person name="Lo W.S."/>
            <person name="Ku C."/>
            <person name="Chen L.L."/>
            <person name="Chang T.H."/>
            <person name="Kuo C.H."/>
        </authorList>
    </citation>
    <scope>NUCLEOTIDE SEQUENCE [LARGE SCALE GENOMIC DNA]</scope>
    <source>
        <strain evidence="8">CT-1</strain>
    </source>
</reference>
<dbReference type="PATRIC" id="fig|1276220.3.peg.76"/>
<feature type="transmembrane region" description="Helical" evidence="7">
    <location>
        <begin position="434"/>
        <end position="458"/>
    </location>
</feature>
<dbReference type="PANTHER" id="PTHR30589:SF0">
    <property type="entry name" value="PHOSPHATIDYLGLYCEROL--PROLIPOPROTEIN DIACYLGLYCERYL TRANSFERASE"/>
    <property type="match status" value="1"/>
</dbReference>
<dbReference type="PANTHER" id="PTHR30589">
    <property type="entry name" value="PROLIPOPROTEIN DIACYLGLYCERYL TRANSFERASE"/>
    <property type="match status" value="1"/>
</dbReference>
<protein>
    <submittedName>
        <fullName evidence="8">Prolipoprotein diacylglyceryl transferase</fullName>
    </submittedName>
</protein>
<dbReference type="KEGG" id="stai:STAIW_v1c00750"/>
<evidence type="ECO:0000313" key="9">
    <source>
        <dbReference type="Proteomes" id="UP000014984"/>
    </source>
</evidence>
<dbReference type="Proteomes" id="UP000014984">
    <property type="component" value="Chromosome"/>
</dbReference>
<feature type="transmembrane region" description="Helical" evidence="7">
    <location>
        <begin position="104"/>
        <end position="123"/>
    </location>
</feature>
<feature type="transmembrane region" description="Helical" evidence="7">
    <location>
        <begin position="63"/>
        <end position="84"/>
    </location>
</feature>
<evidence type="ECO:0000256" key="4">
    <source>
        <dbReference type="ARBA" id="ARBA00022692"/>
    </source>
</evidence>